<dbReference type="Proteomes" id="UP000215914">
    <property type="component" value="Unassembled WGS sequence"/>
</dbReference>
<evidence type="ECO:0000313" key="2">
    <source>
        <dbReference type="EMBL" id="KAF5768989.1"/>
    </source>
</evidence>
<dbReference type="Gramene" id="mRNA:HanXRQr2_Chr14g0642991">
    <property type="protein sequence ID" value="CDS:HanXRQr2_Chr14g0642991.1"/>
    <property type="gene ID" value="HanXRQr2_Chr14g0642991"/>
</dbReference>
<keyword evidence="1" id="KW-0472">Membrane</keyword>
<name>A0A9K3E9K4_HELAN</name>
<organism evidence="2 3">
    <name type="scientific">Helianthus annuus</name>
    <name type="common">Common sunflower</name>
    <dbReference type="NCBI Taxonomy" id="4232"/>
    <lineage>
        <taxon>Eukaryota</taxon>
        <taxon>Viridiplantae</taxon>
        <taxon>Streptophyta</taxon>
        <taxon>Embryophyta</taxon>
        <taxon>Tracheophyta</taxon>
        <taxon>Spermatophyta</taxon>
        <taxon>Magnoliopsida</taxon>
        <taxon>eudicotyledons</taxon>
        <taxon>Gunneridae</taxon>
        <taxon>Pentapetalae</taxon>
        <taxon>asterids</taxon>
        <taxon>campanulids</taxon>
        <taxon>Asterales</taxon>
        <taxon>Asteraceae</taxon>
        <taxon>Asteroideae</taxon>
        <taxon>Heliantheae alliance</taxon>
        <taxon>Heliantheae</taxon>
        <taxon>Helianthus</taxon>
    </lineage>
</organism>
<dbReference type="EMBL" id="MNCJ02000329">
    <property type="protein sequence ID" value="KAF5768989.1"/>
    <property type="molecule type" value="Genomic_DNA"/>
</dbReference>
<keyword evidence="3" id="KW-1185">Reference proteome</keyword>
<gene>
    <name evidence="2" type="ORF">HanXRQr2_Chr14g0642991</name>
</gene>
<comment type="caution">
    <text evidence="2">The sequence shown here is derived from an EMBL/GenBank/DDBJ whole genome shotgun (WGS) entry which is preliminary data.</text>
</comment>
<evidence type="ECO:0000313" key="3">
    <source>
        <dbReference type="Proteomes" id="UP000215914"/>
    </source>
</evidence>
<feature type="transmembrane region" description="Helical" evidence="1">
    <location>
        <begin position="9"/>
        <end position="28"/>
    </location>
</feature>
<keyword evidence="1" id="KW-0812">Transmembrane</keyword>
<proteinExistence type="predicted"/>
<protein>
    <submittedName>
        <fullName evidence="2">Uncharacterized protein</fullName>
    </submittedName>
</protein>
<keyword evidence="1" id="KW-1133">Transmembrane helix</keyword>
<sequence>MVRPTRRRLLIIFPVTTAVFGLLILFHTPIFLSSRSPLCHFHHSLVLGLLLIIREL</sequence>
<evidence type="ECO:0000256" key="1">
    <source>
        <dbReference type="SAM" id="Phobius"/>
    </source>
</evidence>
<dbReference type="AlphaFoldDB" id="A0A9K3E9K4"/>
<reference evidence="2" key="1">
    <citation type="journal article" date="2017" name="Nature">
        <title>The sunflower genome provides insights into oil metabolism, flowering and Asterid evolution.</title>
        <authorList>
            <person name="Badouin H."/>
            <person name="Gouzy J."/>
            <person name="Grassa C.J."/>
            <person name="Murat F."/>
            <person name="Staton S.E."/>
            <person name="Cottret L."/>
            <person name="Lelandais-Briere C."/>
            <person name="Owens G.L."/>
            <person name="Carrere S."/>
            <person name="Mayjonade B."/>
            <person name="Legrand L."/>
            <person name="Gill N."/>
            <person name="Kane N.C."/>
            <person name="Bowers J.E."/>
            <person name="Hubner S."/>
            <person name="Bellec A."/>
            <person name="Berard A."/>
            <person name="Berges H."/>
            <person name="Blanchet N."/>
            <person name="Boniface M.C."/>
            <person name="Brunel D."/>
            <person name="Catrice O."/>
            <person name="Chaidir N."/>
            <person name="Claudel C."/>
            <person name="Donnadieu C."/>
            <person name="Faraut T."/>
            <person name="Fievet G."/>
            <person name="Helmstetter N."/>
            <person name="King M."/>
            <person name="Knapp S.J."/>
            <person name="Lai Z."/>
            <person name="Le Paslier M.C."/>
            <person name="Lippi Y."/>
            <person name="Lorenzon L."/>
            <person name="Mandel J.R."/>
            <person name="Marage G."/>
            <person name="Marchand G."/>
            <person name="Marquand E."/>
            <person name="Bret-Mestries E."/>
            <person name="Morien E."/>
            <person name="Nambeesan S."/>
            <person name="Nguyen T."/>
            <person name="Pegot-Espagnet P."/>
            <person name="Pouilly N."/>
            <person name="Raftis F."/>
            <person name="Sallet E."/>
            <person name="Schiex T."/>
            <person name="Thomas J."/>
            <person name="Vandecasteele C."/>
            <person name="Vares D."/>
            <person name="Vear F."/>
            <person name="Vautrin S."/>
            <person name="Crespi M."/>
            <person name="Mangin B."/>
            <person name="Burke J.M."/>
            <person name="Salse J."/>
            <person name="Munos S."/>
            <person name="Vincourt P."/>
            <person name="Rieseberg L.H."/>
            <person name="Langlade N.B."/>
        </authorList>
    </citation>
    <scope>NUCLEOTIDE SEQUENCE</scope>
    <source>
        <tissue evidence="2">Leaves</tissue>
    </source>
</reference>
<accession>A0A9K3E9K4</accession>
<reference evidence="2" key="2">
    <citation type="submission" date="2020-06" db="EMBL/GenBank/DDBJ databases">
        <title>Helianthus annuus Genome sequencing and assembly Release 2.</title>
        <authorList>
            <person name="Gouzy J."/>
            <person name="Langlade N."/>
            <person name="Munos S."/>
        </authorList>
    </citation>
    <scope>NUCLEOTIDE SEQUENCE</scope>
    <source>
        <tissue evidence="2">Leaves</tissue>
    </source>
</reference>